<dbReference type="InterPro" id="IPR002401">
    <property type="entry name" value="Cyt_P450_E_grp-I"/>
</dbReference>
<evidence type="ECO:0000256" key="2">
    <source>
        <dbReference type="ARBA" id="ARBA00022617"/>
    </source>
</evidence>
<dbReference type="Gene3D" id="1.10.630.10">
    <property type="entry name" value="Cytochrome P450"/>
    <property type="match status" value="1"/>
</dbReference>
<evidence type="ECO:0000256" key="9">
    <source>
        <dbReference type="SAM" id="MobiDB-lite"/>
    </source>
</evidence>
<dbReference type="GO" id="GO:0004497">
    <property type="term" value="F:monooxygenase activity"/>
    <property type="evidence" value="ECO:0007669"/>
    <property type="project" value="UniProtKB-KW"/>
</dbReference>
<organism evidence="10 11">
    <name type="scientific">Sphaerospermopsis reniformis</name>
    <dbReference type="NCBI Taxonomy" id="531300"/>
    <lineage>
        <taxon>Bacteria</taxon>
        <taxon>Bacillati</taxon>
        <taxon>Cyanobacteriota</taxon>
        <taxon>Cyanophyceae</taxon>
        <taxon>Nostocales</taxon>
        <taxon>Aphanizomenonaceae</taxon>
        <taxon>Sphaerospermopsis</taxon>
    </lineage>
</organism>
<dbReference type="CDD" id="cd11044">
    <property type="entry name" value="CYP120A1_CYP26-like"/>
    <property type="match status" value="1"/>
</dbReference>
<keyword evidence="4 8" id="KW-0560">Oxidoreductase</keyword>
<dbReference type="InterPro" id="IPR036396">
    <property type="entry name" value="Cyt_P450_sf"/>
</dbReference>
<dbReference type="PROSITE" id="PS00086">
    <property type="entry name" value="CYTOCHROME_P450"/>
    <property type="match status" value="1"/>
</dbReference>
<accession>A0A479ZRV0</accession>
<evidence type="ECO:0000256" key="7">
    <source>
        <dbReference type="PIRSR" id="PIRSR602401-1"/>
    </source>
</evidence>
<dbReference type="PRINTS" id="PR00463">
    <property type="entry name" value="EP450I"/>
</dbReference>
<evidence type="ECO:0000313" key="11">
    <source>
        <dbReference type="Proteomes" id="UP000300142"/>
    </source>
</evidence>
<proteinExistence type="inferred from homology"/>
<sequence>MKIQENKSKNQDISTDNQLPLPPGNFGLPIIGETISFLTDKNFARKRQQKYGNIFKTNIFGSPTIMMIGADANRFVFSGENQNFIIQWPKTVSELLGPASLATQTGSIHQTRRKLLAQAFLPRALASYTPTMVEITNSYLQKWLNLGQLTWYPEIRQYTFDVACKLLVGTDTTNDPHFAELFEEWCQGLFTLPIRLPWTKFGKALKSRELLLAKIENIILQRQKQPISENSEKDALGLLLNAKDEDGNSLSVNELKDQILTLLFAGHETLTSAMSSFCLLLAQNPDILAAARKEQQQINVTGALTSEHLKQMTYLDQILKEVLRVIPPVGGGFRSVTKTCEFNGYSIPQSWSVLYQIGKTHQDETIYKNSQTFDPERFSVERNEDKSKPFSYVAFGGGMRECLGKEFAKLEMKIFAALLLRGYEWELVPGQNLDLKMIPTSQPSDGLKVFFRSI</sequence>
<reference evidence="11" key="1">
    <citation type="submission" date="2019-02" db="EMBL/GenBank/DDBJ databases">
        <title>Draft genome sequence of Sphaerospermopsis reniformis NIES-1949.</title>
        <authorList>
            <person name="Yamaguchi H."/>
            <person name="Suzuki S."/>
            <person name="Kawachi M."/>
        </authorList>
    </citation>
    <scope>NUCLEOTIDE SEQUENCE [LARGE SCALE GENOMIC DNA]</scope>
    <source>
        <strain evidence="11">NIES-1949</strain>
    </source>
</reference>
<dbReference type="RefSeq" id="WP_137666130.1">
    <property type="nucleotide sequence ID" value="NZ_BJCE01000005.1"/>
</dbReference>
<dbReference type="GO" id="GO:0016705">
    <property type="term" value="F:oxidoreductase activity, acting on paired donors, with incorporation or reduction of molecular oxygen"/>
    <property type="evidence" value="ECO:0007669"/>
    <property type="project" value="InterPro"/>
</dbReference>
<evidence type="ECO:0000313" key="10">
    <source>
        <dbReference type="EMBL" id="GCL35217.1"/>
    </source>
</evidence>
<protein>
    <submittedName>
        <fullName evidence="10">Cytochrome P450</fullName>
    </submittedName>
</protein>
<dbReference type="PANTHER" id="PTHR24286">
    <property type="entry name" value="CYTOCHROME P450 26"/>
    <property type="match status" value="1"/>
</dbReference>
<dbReference type="PRINTS" id="PR00385">
    <property type="entry name" value="P450"/>
</dbReference>
<evidence type="ECO:0000256" key="6">
    <source>
        <dbReference type="ARBA" id="ARBA00023033"/>
    </source>
</evidence>
<dbReference type="GO" id="GO:0005506">
    <property type="term" value="F:iron ion binding"/>
    <property type="evidence" value="ECO:0007669"/>
    <property type="project" value="InterPro"/>
</dbReference>
<name>A0A479ZRV0_9CYAN</name>
<dbReference type="Pfam" id="PF00067">
    <property type="entry name" value="p450"/>
    <property type="match status" value="1"/>
</dbReference>
<evidence type="ECO:0000256" key="4">
    <source>
        <dbReference type="ARBA" id="ARBA00023002"/>
    </source>
</evidence>
<dbReference type="SUPFAM" id="SSF48264">
    <property type="entry name" value="Cytochrome P450"/>
    <property type="match status" value="1"/>
</dbReference>
<comment type="caution">
    <text evidence="10">The sequence shown here is derived from an EMBL/GenBank/DDBJ whole genome shotgun (WGS) entry which is preliminary data.</text>
</comment>
<keyword evidence="2 7" id="KW-0349">Heme</keyword>
<evidence type="ECO:0000256" key="3">
    <source>
        <dbReference type="ARBA" id="ARBA00022723"/>
    </source>
</evidence>
<comment type="cofactor">
    <cofactor evidence="7">
        <name>heme</name>
        <dbReference type="ChEBI" id="CHEBI:30413"/>
    </cofactor>
</comment>
<dbReference type="InterPro" id="IPR017972">
    <property type="entry name" value="Cyt_P450_CS"/>
</dbReference>
<evidence type="ECO:0000256" key="8">
    <source>
        <dbReference type="RuleBase" id="RU000461"/>
    </source>
</evidence>
<keyword evidence="5 7" id="KW-0408">Iron</keyword>
<dbReference type="AlphaFoldDB" id="A0A479ZRV0"/>
<comment type="similarity">
    <text evidence="1 8">Belongs to the cytochrome P450 family.</text>
</comment>
<feature type="compositionally biased region" description="Basic and acidic residues" evidence="9">
    <location>
        <begin position="1"/>
        <end position="10"/>
    </location>
</feature>
<evidence type="ECO:0000256" key="1">
    <source>
        <dbReference type="ARBA" id="ARBA00010617"/>
    </source>
</evidence>
<feature type="region of interest" description="Disordered" evidence="9">
    <location>
        <begin position="1"/>
        <end position="21"/>
    </location>
</feature>
<dbReference type="InterPro" id="IPR001128">
    <property type="entry name" value="Cyt_P450"/>
</dbReference>
<keyword evidence="6 8" id="KW-0503">Monooxygenase</keyword>
<dbReference type="Proteomes" id="UP000300142">
    <property type="component" value="Unassembled WGS sequence"/>
</dbReference>
<keyword evidence="3 7" id="KW-0479">Metal-binding</keyword>
<feature type="binding site" description="axial binding residue" evidence="7">
    <location>
        <position position="402"/>
    </location>
    <ligand>
        <name>heme</name>
        <dbReference type="ChEBI" id="CHEBI:30413"/>
    </ligand>
    <ligandPart>
        <name>Fe</name>
        <dbReference type="ChEBI" id="CHEBI:18248"/>
    </ligandPart>
</feature>
<keyword evidence="11" id="KW-1185">Reference proteome</keyword>
<dbReference type="GO" id="GO:0020037">
    <property type="term" value="F:heme binding"/>
    <property type="evidence" value="ECO:0007669"/>
    <property type="project" value="InterPro"/>
</dbReference>
<gene>
    <name evidence="10" type="ORF">SR1949_03090</name>
</gene>
<evidence type="ECO:0000256" key="5">
    <source>
        <dbReference type="ARBA" id="ARBA00023004"/>
    </source>
</evidence>
<dbReference type="PANTHER" id="PTHR24286:SF384">
    <property type="entry name" value="P450, PUTATIVE (EUROFUNG)-RELATED"/>
    <property type="match status" value="1"/>
</dbReference>
<dbReference type="GO" id="GO:0016125">
    <property type="term" value="P:sterol metabolic process"/>
    <property type="evidence" value="ECO:0007669"/>
    <property type="project" value="TreeGrafter"/>
</dbReference>
<dbReference type="EMBL" id="BJCE01000005">
    <property type="protein sequence ID" value="GCL35217.1"/>
    <property type="molecule type" value="Genomic_DNA"/>
</dbReference>